<dbReference type="PROSITE" id="PS50222">
    <property type="entry name" value="EF_HAND_2"/>
    <property type="match status" value="1"/>
</dbReference>
<dbReference type="GO" id="GO:0005509">
    <property type="term" value="F:calcium ion binding"/>
    <property type="evidence" value="ECO:0007669"/>
    <property type="project" value="InterPro"/>
</dbReference>
<dbReference type="SMART" id="SM00054">
    <property type="entry name" value="EFh"/>
    <property type="match status" value="1"/>
</dbReference>
<accession>A0A9W6JK75</accession>
<feature type="region of interest" description="Disordered" evidence="1">
    <location>
        <begin position="295"/>
        <end position="314"/>
    </location>
</feature>
<dbReference type="InterPro" id="IPR011992">
    <property type="entry name" value="EF-hand-dom_pair"/>
</dbReference>
<dbReference type="Proteomes" id="UP001143364">
    <property type="component" value="Unassembled WGS sequence"/>
</dbReference>
<proteinExistence type="predicted"/>
<evidence type="ECO:0000256" key="2">
    <source>
        <dbReference type="SAM" id="SignalP"/>
    </source>
</evidence>
<keyword evidence="5" id="KW-1185">Reference proteome</keyword>
<reference evidence="4" key="2">
    <citation type="submission" date="2023-01" db="EMBL/GenBank/DDBJ databases">
        <authorList>
            <person name="Sun Q."/>
            <person name="Evtushenko L."/>
        </authorList>
    </citation>
    <scope>NUCLEOTIDE SEQUENCE</scope>
    <source>
        <strain evidence="4">VKM B-2555</strain>
    </source>
</reference>
<feature type="chain" id="PRO_5040763660" description="EF-hand domain-containing protein" evidence="2">
    <location>
        <begin position="25"/>
        <end position="507"/>
    </location>
</feature>
<reference evidence="4" key="1">
    <citation type="journal article" date="2014" name="Int. J. Syst. Evol. Microbiol.">
        <title>Complete genome sequence of Corynebacterium casei LMG S-19264T (=DSM 44701T), isolated from a smear-ripened cheese.</title>
        <authorList>
            <consortium name="US DOE Joint Genome Institute (JGI-PGF)"/>
            <person name="Walter F."/>
            <person name="Albersmeier A."/>
            <person name="Kalinowski J."/>
            <person name="Ruckert C."/>
        </authorList>
    </citation>
    <scope>NUCLEOTIDE SEQUENCE</scope>
    <source>
        <strain evidence="4">VKM B-2555</strain>
    </source>
</reference>
<dbReference type="SUPFAM" id="SSF47473">
    <property type="entry name" value="EF-hand"/>
    <property type="match status" value="1"/>
</dbReference>
<protein>
    <recommendedName>
        <fullName evidence="3">EF-hand domain-containing protein</fullName>
    </recommendedName>
</protein>
<dbReference type="InterPro" id="IPR002048">
    <property type="entry name" value="EF_hand_dom"/>
</dbReference>
<feature type="signal peptide" evidence="2">
    <location>
        <begin position="1"/>
        <end position="24"/>
    </location>
</feature>
<dbReference type="EMBL" id="BSFK01000013">
    <property type="protein sequence ID" value="GLK77239.1"/>
    <property type="molecule type" value="Genomic_DNA"/>
</dbReference>
<evidence type="ECO:0000313" key="5">
    <source>
        <dbReference type="Proteomes" id="UP001143364"/>
    </source>
</evidence>
<feature type="compositionally biased region" description="Polar residues" evidence="1">
    <location>
        <begin position="295"/>
        <end position="309"/>
    </location>
</feature>
<sequence>MIVRPSSSIVALSAVLALSPGAAAAQQQTTTPRQMEAFSRNMRLNVYVEQFVAQAMQPFRQADVDMDGLDSGDLTIARRQVEARDRGARASIFMSADLDADGVVTAEERALATPPFRRLPTARAEDGVLARFDGDGDGRVTLQEALAASVPPQSPSRESVLEVFMTFDADNDGRVTAIEAETALRRIFADFDANGDGLIDFDEGVALSQAAKPVRQAATCELPRAGADQQIVAFGLYEGDAVPSATVVGQDTESTTAEVVIEEGDTPLYLVLTSYDAMIWRVTGAKDRVARLVLSSSQSDPAKKQNSPRPSAAGAVGLPAEKVTVAPHGCLGSFHEAGSAEEASVRAAIRQAAGRTPDAIAGAYDAITVTLPAMTAVKAKTSSDPDDAPAGFDPQTWRDAVRFAPGGVVEIDPAAVVSGAPAVSYEVLPQQIGLAKLVGEGAIERAGGRFRIVKPIPRLPAGLSGAHAVRFSLAPGVPRPKGASGHSCVVAEGDPKAALGRGVCLRP</sequence>
<keyword evidence="2" id="KW-0732">Signal</keyword>
<gene>
    <name evidence="4" type="ORF">GCM10008171_24930</name>
</gene>
<evidence type="ECO:0000259" key="3">
    <source>
        <dbReference type="PROSITE" id="PS50222"/>
    </source>
</evidence>
<dbReference type="CDD" id="cd00051">
    <property type="entry name" value="EFh"/>
    <property type="match status" value="1"/>
</dbReference>
<name>A0A9W6JK75_9HYPH</name>
<feature type="domain" description="EF-hand" evidence="3">
    <location>
        <begin position="155"/>
        <end position="190"/>
    </location>
</feature>
<dbReference type="AlphaFoldDB" id="A0A9W6JK75"/>
<evidence type="ECO:0000313" key="4">
    <source>
        <dbReference type="EMBL" id="GLK77239.1"/>
    </source>
</evidence>
<dbReference type="Pfam" id="PF13202">
    <property type="entry name" value="EF-hand_5"/>
    <property type="match status" value="1"/>
</dbReference>
<dbReference type="Gene3D" id="1.10.238.10">
    <property type="entry name" value="EF-hand"/>
    <property type="match status" value="1"/>
</dbReference>
<comment type="caution">
    <text evidence="4">The sequence shown here is derived from an EMBL/GenBank/DDBJ whole genome shotgun (WGS) entry which is preliminary data.</text>
</comment>
<organism evidence="4 5">
    <name type="scientific">Methylopila jiangsuensis</name>
    <dbReference type="NCBI Taxonomy" id="586230"/>
    <lineage>
        <taxon>Bacteria</taxon>
        <taxon>Pseudomonadati</taxon>
        <taxon>Pseudomonadota</taxon>
        <taxon>Alphaproteobacteria</taxon>
        <taxon>Hyphomicrobiales</taxon>
        <taxon>Methylopilaceae</taxon>
        <taxon>Methylopila</taxon>
    </lineage>
</organism>
<evidence type="ECO:0000256" key="1">
    <source>
        <dbReference type="SAM" id="MobiDB-lite"/>
    </source>
</evidence>